<dbReference type="InterPro" id="IPR019734">
    <property type="entry name" value="TPR_rpt"/>
</dbReference>
<sequence>MNDADKYITALHRAKEFHQAAVQSTSETRFAVANRYLRKALRTLDSAESDGADNPHHEEFIISRVRLLVSLAYSESEAKGIRNGIHILNQAQPLIDAATGDHKTRLSGIARTQHGVILALFGQHQSAIEKFTSAIALLDQPSSMEAEHRVLLPRCLLNRALAYIALGKPAAARRDLYRCMILSEQDDIPMLAAKATHNLGMLALRINEIPTALQYYEDTHARYRQFIPQLLPKIKMDQGEALLAAGLVEEAAKYLDESLPELRRNRTAHYLAEAEILRASAALVQGDSAMARNLTASAERRLLRRGNLSWAAIAALTRLRADVYVALENGRIGRNLQRRAIELAGRLAELKLVDETAAARSLAVRVALRRNDVELAESELARIPRPRQITPIDHRMLLRLCRAELAVAQGDRRRALAQARAGLAELGRIRDRMGGLDLVSGTAVHGRALGELAIRLVLASDGDRVHAGRLFSWLERTRAQSYRYQPQPPIADPLLAERVTDYRLLSKELQQARLEGRNPGETASRHAALQREITRLGWQSSLWGSPTPIAGLAEVARCLGDRAMVSFAVSDGHAVAVVIVGGRARLVRLGPIPEIMAAARELHADLDALAPDHLPAPLVAVIAGSANRRAERLDEKLLRPLAHLLADRELVIIPTGALYAVAWGALPSIHGRPFTVAPSATAWLAAERPEGTEQPDTDRAANAAAGQGGDDPGRVVLISGPDLLGAAGEVAGLQTHHPDATVLTGRQATVASVLTALDGAGLAHVAAHGAHEPENAMFSRLELTDGSLFAHETARLRRAPERVVLATCELALTRIRPGDEALGFAGALLASGSRTVIAATSKVGDQAAFETMAEFHRLLAQGRPPAAALAEAIAPEPLRRPFVCLGSGN</sequence>
<protein>
    <submittedName>
        <fullName evidence="3">CHAT domain/TPR repeat</fullName>
    </submittedName>
</protein>
<dbReference type="Pfam" id="PF12770">
    <property type="entry name" value="CHAT"/>
    <property type="match status" value="1"/>
</dbReference>
<proteinExistence type="predicted"/>
<organism evidence="3 4">
    <name type="scientific">Actinoalloteichus hymeniacidonis</name>
    <dbReference type="NCBI Taxonomy" id="340345"/>
    <lineage>
        <taxon>Bacteria</taxon>
        <taxon>Bacillati</taxon>
        <taxon>Actinomycetota</taxon>
        <taxon>Actinomycetes</taxon>
        <taxon>Pseudonocardiales</taxon>
        <taxon>Pseudonocardiaceae</taxon>
        <taxon>Actinoalloteichus</taxon>
    </lineage>
</organism>
<keyword evidence="4" id="KW-1185">Reference proteome</keyword>
<dbReference type="InterPro" id="IPR024983">
    <property type="entry name" value="CHAT_dom"/>
</dbReference>
<dbReference type="InterPro" id="IPR011990">
    <property type="entry name" value="TPR-like_helical_dom_sf"/>
</dbReference>
<feature type="region of interest" description="Disordered" evidence="1">
    <location>
        <begin position="688"/>
        <end position="713"/>
    </location>
</feature>
<dbReference type="AlphaFoldDB" id="A0AAC9HUN6"/>
<dbReference type="EMBL" id="CP014859">
    <property type="protein sequence ID" value="AOS65857.1"/>
    <property type="molecule type" value="Genomic_DNA"/>
</dbReference>
<accession>A0AAC9HUN6</accession>
<dbReference type="KEGG" id="ahm:TL08_25405"/>
<dbReference type="Proteomes" id="UP000095210">
    <property type="component" value="Chromosome"/>
</dbReference>
<feature type="compositionally biased region" description="Basic and acidic residues" evidence="1">
    <location>
        <begin position="688"/>
        <end position="699"/>
    </location>
</feature>
<gene>
    <name evidence="3" type="ORF">TL08_25405</name>
</gene>
<evidence type="ECO:0000259" key="2">
    <source>
        <dbReference type="Pfam" id="PF12770"/>
    </source>
</evidence>
<dbReference type="Gene3D" id="1.25.40.10">
    <property type="entry name" value="Tetratricopeptide repeat domain"/>
    <property type="match status" value="1"/>
</dbReference>
<dbReference type="SMART" id="SM00028">
    <property type="entry name" value="TPR"/>
    <property type="match status" value="4"/>
</dbReference>
<reference evidence="4" key="1">
    <citation type="submission" date="2016-03" db="EMBL/GenBank/DDBJ databases">
        <title>Complete genome sequence of the type strain Actinoalloteichus hymeniacidonis DSM 45092.</title>
        <authorList>
            <person name="Schaffert L."/>
            <person name="Albersmeier A."/>
            <person name="Winkler A."/>
            <person name="Kalinowski J."/>
            <person name="Zotchev S."/>
            <person name="Ruckert C."/>
        </authorList>
    </citation>
    <scope>NUCLEOTIDE SEQUENCE [LARGE SCALE GENOMIC DNA]</scope>
    <source>
        <strain evidence="4">HPA177(T) (DSM 45092(T))</strain>
    </source>
</reference>
<evidence type="ECO:0000313" key="3">
    <source>
        <dbReference type="EMBL" id="AOS65857.1"/>
    </source>
</evidence>
<evidence type="ECO:0000256" key="1">
    <source>
        <dbReference type="SAM" id="MobiDB-lite"/>
    </source>
</evidence>
<evidence type="ECO:0000313" key="4">
    <source>
        <dbReference type="Proteomes" id="UP000095210"/>
    </source>
</evidence>
<feature type="domain" description="CHAT" evidence="2">
    <location>
        <begin position="628"/>
        <end position="872"/>
    </location>
</feature>
<dbReference type="SUPFAM" id="SSF48452">
    <property type="entry name" value="TPR-like"/>
    <property type="match status" value="1"/>
</dbReference>
<name>A0AAC9HUN6_9PSEU</name>